<dbReference type="AlphaFoldDB" id="A0A0C9XHH3"/>
<keyword evidence="2" id="KW-1185">Reference proteome</keyword>
<sequence length="71" mass="7514">MIPPGSSPASESISVDSSVVIVLFLTPPSDLRLPLLLSHLGDRLSSSSARVVSNSSILRRHLGNASSLMRM</sequence>
<reference evidence="2" key="2">
    <citation type="submission" date="2015-01" db="EMBL/GenBank/DDBJ databases">
        <title>Evolutionary Origins and Diversification of the Mycorrhizal Mutualists.</title>
        <authorList>
            <consortium name="DOE Joint Genome Institute"/>
            <consortium name="Mycorrhizal Genomics Consortium"/>
            <person name="Kohler A."/>
            <person name="Kuo A."/>
            <person name="Nagy L.G."/>
            <person name="Floudas D."/>
            <person name="Copeland A."/>
            <person name="Barry K.W."/>
            <person name="Cichocki N."/>
            <person name="Veneault-Fourrey C."/>
            <person name="LaButti K."/>
            <person name="Lindquist E.A."/>
            <person name="Lipzen A."/>
            <person name="Lundell T."/>
            <person name="Morin E."/>
            <person name="Murat C."/>
            <person name="Riley R."/>
            <person name="Ohm R."/>
            <person name="Sun H."/>
            <person name="Tunlid A."/>
            <person name="Henrissat B."/>
            <person name="Grigoriev I.V."/>
            <person name="Hibbett D.S."/>
            <person name="Martin F."/>
        </authorList>
    </citation>
    <scope>NUCLEOTIDE SEQUENCE [LARGE SCALE GENOMIC DNA]</scope>
    <source>
        <strain evidence="2">LaAM-08-1</strain>
    </source>
</reference>
<evidence type="ECO:0000313" key="1">
    <source>
        <dbReference type="EMBL" id="KIJ97106.1"/>
    </source>
</evidence>
<evidence type="ECO:0000313" key="2">
    <source>
        <dbReference type="Proteomes" id="UP000054477"/>
    </source>
</evidence>
<proteinExistence type="predicted"/>
<gene>
    <name evidence="1" type="ORF">K443DRAFT_681761</name>
</gene>
<reference evidence="1 2" key="1">
    <citation type="submission" date="2014-04" db="EMBL/GenBank/DDBJ databases">
        <authorList>
            <consortium name="DOE Joint Genome Institute"/>
            <person name="Kuo A."/>
            <person name="Kohler A."/>
            <person name="Nagy L.G."/>
            <person name="Floudas D."/>
            <person name="Copeland A."/>
            <person name="Barry K.W."/>
            <person name="Cichocki N."/>
            <person name="Veneault-Fourrey C."/>
            <person name="LaButti K."/>
            <person name="Lindquist E.A."/>
            <person name="Lipzen A."/>
            <person name="Lundell T."/>
            <person name="Morin E."/>
            <person name="Murat C."/>
            <person name="Sun H."/>
            <person name="Tunlid A."/>
            <person name="Henrissat B."/>
            <person name="Grigoriev I.V."/>
            <person name="Hibbett D.S."/>
            <person name="Martin F."/>
            <person name="Nordberg H.P."/>
            <person name="Cantor M.N."/>
            <person name="Hua S.X."/>
        </authorList>
    </citation>
    <scope>NUCLEOTIDE SEQUENCE [LARGE SCALE GENOMIC DNA]</scope>
    <source>
        <strain evidence="1 2">LaAM-08-1</strain>
    </source>
</reference>
<name>A0A0C9XHH3_9AGAR</name>
<organism evidence="1 2">
    <name type="scientific">Laccaria amethystina LaAM-08-1</name>
    <dbReference type="NCBI Taxonomy" id="1095629"/>
    <lineage>
        <taxon>Eukaryota</taxon>
        <taxon>Fungi</taxon>
        <taxon>Dikarya</taxon>
        <taxon>Basidiomycota</taxon>
        <taxon>Agaricomycotina</taxon>
        <taxon>Agaricomycetes</taxon>
        <taxon>Agaricomycetidae</taxon>
        <taxon>Agaricales</taxon>
        <taxon>Agaricineae</taxon>
        <taxon>Hydnangiaceae</taxon>
        <taxon>Laccaria</taxon>
    </lineage>
</organism>
<protein>
    <submittedName>
        <fullName evidence="1">Uncharacterized protein</fullName>
    </submittedName>
</protein>
<dbReference type="EMBL" id="KN838701">
    <property type="protein sequence ID" value="KIJ97106.1"/>
    <property type="molecule type" value="Genomic_DNA"/>
</dbReference>
<dbReference type="HOGENOM" id="CLU_2740417_0_0_1"/>
<dbReference type="Proteomes" id="UP000054477">
    <property type="component" value="Unassembled WGS sequence"/>
</dbReference>
<accession>A0A0C9XHH3</accession>